<protein>
    <submittedName>
        <fullName evidence="3">Long-chain-fatty-acid--CoA ligase</fullName>
        <ecNumber evidence="3">6.2.1.3</ecNumber>
    </submittedName>
</protein>
<dbReference type="Pfam" id="PF13193">
    <property type="entry name" value="AMP-binding_C"/>
    <property type="match status" value="1"/>
</dbReference>
<evidence type="ECO:0000313" key="4">
    <source>
        <dbReference type="Proteomes" id="UP000317429"/>
    </source>
</evidence>
<accession>A0A518D7B2</accession>
<dbReference type="SUPFAM" id="SSF56801">
    <property type="entry name" value="Acetyl-CoA synthetase-like"/>
    <property type="match status" value="1"/>
</dbReference>
<dbReference type="Proteomes" id="UP000317429">
    <property type="component" value="Chromosome"/>
</dbReference>
<keyword evidence="4" id="KW-1185">Reference proteome</keyword>
<organism evidence="3 4">
    <name type="scientific">Pirellulimonas nuda</name>
    <dbReference type="NCBI Taxonomy" id="2528009"/>
    <lineage>
        <taxon>Bacteria</taxon>
        <taxon>Pseudomonadati</taxon>
        <taxon>Planctomycetota</taxon>
        <taxon>Planctomycetia</taxon>
        <taxon>Pirellulales</taxon>
        <taxon>Lacipirellulaceae</taxon>
        <taxon>Pirellulimonas</taxon>
    </lineage>
</organism>
<name>A0A518D7B2_9BACT</name>
<feature type="domain" description="AMP-binding enzyme C-terminal" evidence="2">
    <location>
        <begin position="425"/>
        <end position="500"/>
    </location>
</feature>
<dbReference type="Gene3D" id="3.30.300.30">
    <property type="match status" value="1"/>
</dbReference>
<dbReference type="RefSeq" id="WP_145281297.1">
    <property type="nucleotide sequence ID" value="NZ_CP036291.1"/>
</dbReference>
<dbReference type="EC" id="6.2.1.3" evidence="3"/>
<dbReference type="PANTHER" id="PTHR43767">
    <property type="entry name" value="LONG-CHAIN-FATTY-ACID--COA LIGASE"/>
    <property type="match status" value="1"/>
</dbReference>
<dbReference type="Gene3D" id="3.40.50.12780">
    <property type="entry name" value="N-terminal domain of ligase-like"/>
    <property type="match status" value="1"/>
</dbReference>
<gene>
    <name evidence="3" type="primary">lcfB_1</name>
    <name evidence="3" type="ORF">Pla175_06880</name>
</gene>
<sequence>MPLAGPALTTPSPIDDLIGHGLRTKPDELALVSAETELSWRELDRQSDALARAYLGIGLAPGDRVASLMPNRPALVIHYLACLKGGLAATPLNYRYMPPEIDHALQVSGAALLLHHAERDADIAASVWAERLPLGVVRYKTAAGAGRRFEELVAQPPTDDPLPTPEPDGPAFIYFTSGSTGRPKGVTHSRRSFGAMIAAAIQGMEMTPADTMLPGASFSHIGGSLFGLLTLAAGGRLVIPRATDGHEVLPLLRRFAPTVLWMLPAALAALVRDHDASPSDFASIRFCFSGGDKVAEELEREFTALAGFPIEEGYGMTEIGAATLNPPSGECRLGSIGRLSPGYEASIRDDSGAEVPTGAPGQLWVRSPADAPGYWNNPQATAETIVDGWLDTGDLVRADADGYLWFCGRKKQIIIHDGSNICPQEVEEAVAAHPAVDQVGVIGVHDLAHGEIVRAYVTLNPDVPPPTAADLIGTAREHVGYKAPEEIVLLEAMPLNATGKIDRMRLKQMAEENLR</sequence>
<dbReference type="PANTHER" id="PTHR43767:SF1">
    <property type="entry name" value="NONRIBOSOMAL PEPTIDE SYNTHASE PES1 (EUROFUNG)-RELATED"/>
    <property type="match status" value="1"/>
</dbReference>
<dbReference type="InterPro" id="IPR025110">
    <property type="entry name" value="AMP-bd_C"/>
</dbReference>
<dbReference type="Pfam" id="PF00501">
    <property type="entry name" value="AMP-binding"/>
    <property type="match status" value="1"/>
</dbReference>
<dbReference type="InterPro" id="IPR000873">
    <property type="entry name" value="AMP-dep_synth/lig_dom"/>
</dbReference>
<evidence type="ECO:0000259" key="2">
    <source>
        <dbReference type="Pfam" id="PF13193"/>
    </source>
</evidence>
<keyword evidence="3" id="KW-0436">Ligase</keyword>
<dbReference type="InterPro" id="IPR050237">
    <property type="entry name" value="ATP-dep_AMP-bd_enzyme"/>
</dbReference>
<dbReference type="KEGG" id="pnd:Pla175_06880"/>
<dbReference type="GO" id="GO:0004467">
    <property type="term" value="F:long-chain fatty acid-CoA ligase activity"/>
    <property type="evidence" value="ECO:0007669"/>
    <property type="project" value="UniProtKB-EC"/>
</dbReference>
<evidence type="ECO:0000259" key="1">
    <source>
        <dbReference type="Pfam" id="PF00501"/>
    </source>
</evidence>
<dbReference type="InterPro" id="IPR045851">
    <property type="entry name" value="AMP-bd_C_sf"/>
</dbReference>
<feature type="domain" description="AMP-dependent synthetase/ligase" evidence="1">
    <location>
        <begin position="23"/>
        <end position="375"/>
    </location>
</feature>
<dbReference type="InterPro" id="IPR042099">
    <property type="entry name" value="ANL_N_sf"/>
</dbReference>
<dbReference type="EMBL" id="CP036291">
    <property type="protein sequence ID" value="QDU87329.1"/>
    <property type="molecule type" value="Genomic_DNA"/>
</dbReference>
<evidence type="ECO:0000313" key="3">
    <source>
        <dbReference type="EMBL" id="QDU87329.1"/>
    </source>
</evidence>
<dbReference type="InterPro" id="IPR020845">
    <property type="entry name" value="AMP-binding_CS"/>
</dbReference>
<proteinExistence type="predicted"/>
<dbReference type="OrthoDB" id="9778383at2"/>
<reference evidence="3 4" key="1">
    <citation type="submission" date="2019-02" db="EMBL/GenBank/DDBJ databases">
        <title>Deep-cultivation of Planctomycetes and their phenomic and genomic characterization uncovers novel biology.</title>
        <authorList>
            <person name="Wiegand S."/>
            <person name="Jogler M."/>
            <person name="Boedeker C."/>
            <person name="Pinto D."/>
            <person name="Vollmers J."/>
            <person name="Rivas-Marin E."/>
            <person name="Kohn T."/>
            <person name="Peeters S.H."/>
            <person name="Heuer A."/>
            <person name="Rast P."/>
            <person name="Oberbeckmann S."/>
            <person name="Bunk B."/>
            <person name="Jeske O."/>
            <person name="Meyerdierks A."/>
            <person name="Storesund J.E."/>
            <person name="Kallscheuer N."/>
            <person name="Luecker S."/>
            <person name="Lage O.M."/>
            <person name="Pohl T."/>
            <person name="Merkel B.J."/>
            <person name="Hornburger P."/>
            <person name="Mueller R.-W."/>
            <person name="Bruemmer F."/>
            <person name="Labrenz M."/>
            <person name="Spormann A.M."/>
            <person name="Op den Camp H."/>
            <person name="Overmann J."/>
            <person name="Amann R."/>
            <person name="Jetten M.S.M."/>
            <person name="Mascher T."/>
            <person name="Medema M.H."/>
            <person name="Devos D.P."/>
            <person name="Kaster A.-K."/>
            <person name="Ovreas L."/>
            <person name="Rohde M."/>
            <person name="Galperin M.Y."/>
            <person name="Jogler C."/>
        </authorList>
    </citation>
    <scope>NUCLEOTIDE SEQUENCE [LARGE SCALE GENOMIC DNA]</scope>
    <source>
        <strain evidence="3 4">Pla175</strain>
    </source>
</reference>
<dbReference type="PROSITE" id="PS00455">
    <property type="entry name" value="AMP_BINDING"/>
    <property type="match status" value="1"/>
</dbReference>
<dbReference type="AlphaFoldDB" id="A0A518D7B2"/>